<gene>
    <name evidence="12" type="ORF">HJG60_012452</name>
</gene>
<feature type="compositionally biased region" description="Acidic residues" evidence="10">
    <location>
        <begin position="301"/>
        <end position="326"/>
    </location>
</feature>
<dbReference type="PROSITE" id="PS51721">
    <property type="entry name" value="G_CP"/>
    <property type="match status" value="1"/>
</dbReference>
<evidence type="ECO:0000256" key="8">
    <source>
        <dbReference type="ARBA" id="ARBA00048548"/>
    </source>
</evidence>
<dbReference type="GO" id="GO:0003924">
    <property type="term" value="F:GTPase activity"/>
    <property type="evidence" value="ECO:0007669"/>
    <property type="project" value="InterPro"/>
</dbReference>
<proteinExistence type="predicted"/>
<dbReference type="GO" id="GO:0005525">
    <property type="term" value="F:GTP binding"/>
    <property type="evidence" value="ECO:0007669"/>
    <property type="project" value="UniProtKB-KW"/>
</dbReference>
<dbReference type="InterPro" id="IPR027417">
    <property type="entry name" value="P-loop_NTPase"/>
</dbReference>
<evidence type="ECO:0000256" key="10">
    <source>
        <dbReference type="SAM" id="MobiDB-lite"/>
    </source>
</evidence>
<feature type="compositionally biased region" description="Basic and acidic residues" evidence="10">
    <location>
        <begin position="249"/>
        <end position="265"/>
    </location>
</feature>
<keyword evidence="5" id="KW-0378">Hydrolase</keyword>
<evidence type="ECO:0000256" key="7">
    <source>
        <dbReference type="ARBA" id="ARBA00040145"/>
    </source>
</evidence>
<evidence type="ECO:0000256" key="2">
    <source>
        <dbReference type="ARBA" id="ARBA00004496"/>
    </source>
</evidence>
<evidence type="ECO:0000313" key="12">
    <source>
        <dbReference type="EMBL" id="KAF6120167.1"/>
    </source>
</evidence>
<evidence type="ECO:0000313" key="13">
    <source>
        <dbReference type="Proteomes" id="UP000664940"/>
    </source>
</evidence>
<evidence type="ECO:0000256" key="1">
    <source>
        <dbReference type="ARBA" id="ARBA00004408"/>
    </source>
</evidence>
<evidence type="ECO:0000256" key="3">
    <source>
        <dbReference type="ARBA" id="ARBA00022490"/>
    </source>
</evidence>
<feature type="compositionally biased region" description="Basic residues" evidence="10">
    <location>
        <begin position="16"/>
        <end position="28"/>
    </location>
</feature>
<dbReference type="CDD" id="cd01857">
    <property type="entry name" value="HSR1_MMR1"/>
    <property type="match status" value="1"/>
</dbReference>
<dbReference type="InterPro" id="IPR030378">
    <property type="entry name" value="G_CP_dom"/>
</dbReference>
<keyword evidence="6" id="KW-0342">GTP-binding</keyword>
<dbReference type="SUPFAM" id="SSF52540">
    <property type="entry name" value="P-loop containing nucleoside triphosphate hydrolases"/>
    <property type="match status" value="1"/>
</dbReference>
<dbReference type="Gene3D" id="3.40.50.300">
    <property type="entry name" value="P-loop containing nucleotide triphosphate hydrolases"/>
    <property type="match status" value="1"/>
</dbReference>
<dbReference type="PANTHER" id="PTHR45709:SF2">
    <property type="entry name" value="LARGE SUBUNIT GTPASE 1 HOMOLOG"/>
    <property type="match status" value="1"/>
</dbReference>
<reference evidence="12 13" key="1">
    <citation type="journal article" date="2020" name="Nature">
        <title>Six reference-quality genomes reveal evolution of bat adaptations.</title>
        <authorList>
            <person name="Jebb D."/>
            <person name="Huang Z."/>
            <person name="Pippel M."/>
            <person name="Hughes G.M."/>
            <person name="Lavrichenko K."/>
            <person name="Devanna P."/>
            <person name="Winkler S."/>
            <person name="Jermiin L.S."/>
            <person name="Skirmuntt E.C."/>
            <person name="Katzourakis A."/>
            <person name="Burkitt-Gray L."/>
            <person name="Ray D.A."/>
            <person name="Sullivan K.A.M."/>
            <person name="Roscito J.G."/>
            <person name="Kirilenko B.M."/>
            <person name="Davalos L.M."/>
            <person name="Corthals A.P."/>
            <person name="Power M.L."/>
            <person name="Jones G."/>
            <person name="Ransome R.D."/>
            <person name="Dechmann D.K.N."/>
            <person name="Locatelli A.G."/>
            <person name="Puechmaille S.J."/>
            <person name="Fedrigo O."/>
            <person name="Jarvis E.D."/>
            <person name="Hiller M."/>
            <person name="Vernes S.C."/>
            <person name="Myers E.W."/>
            <person name="Teeling E.C."/>
        </authorList>
    </citation>
    <scope>NUCLEOTIDE SEQUENCE [LARGE SCALE GENOMIC DNA]</scope>
    <source>
        <strain evidence="12">Bat1K_MPI-CBG_1</strain>
    </source>
</reference>
<dbReference type="InterPro" id="IPR043358">
    <property type="entry name" value="GNL1-like"/>
</dbReference>
<dbReference type="EMBL" id="JABVXQ010000003">
    <property type="protein sequence ID" value="KAF6120167.1"/>
    <property type="molecule type" value="Genomic_DNA"/>
</dbReference>
<evidence type="ECO:0000256" key="5">
    <source>
        <dbReference type="ARBA" id="ARBA00022801"/>
    </source>
</evidence>
<organism evidence="12 13">
    <name type="scientific">Phyllostomus discolor</name>
    <name type="common">pale spear-nosed bat</name>
    <dbReference type="NCBI Taxonomy" id="89673"/>
    <lineage>
        <taxon>Eukaryota</taxon>
        <taxon>Metazoa</taxon>
        <taxon>Chordata</taxon>
        <taxon>Craniata</taxon>
        <taxon>Vertebrata</taxon>
        <taxon>Euteleostomi</taxon>
        <taxon>Mammalia</taxon>
        <taxon>Eutheria</taxon>
        <taxon>Laurasiatheria</taxon>
        <taxon>Chiroptera</taxon>
        <taxon>Yangochiroptera</taxon>
        <taxon>Phyllostomidae</taxon>
        <taxon>Phyllostominae</taxon>
        <taxon>Phyllostomus</taxon>
    </lineage>
</organism>
<feature type="region of interest" description="Disordered" evidence="10">
    <location>
        <begin position="636"/>
        <end position="668"/>
    </location>
</feature>
<comment type="catalytic activity">
    <reaction evidence="8">
        <text>GTP + H2O = GDP + phosphate + H(+)</text>
        <dbReference type="Rhea" id="RHEA:19669"/>
        <dbReference type="ChEBI" id="CHEBI:15377"/>
        <dbReference type="ChEBI" id="CHEBI:15378"/>
        <dbReference type="ChEBI" id="CHEBI:37565"/>
        <dbReference type="ChEBI" id="CHEBI:43474"/>
        <dbReference type="ChEBI" id="CHEBI:58189"/>
    </reaction>
</comment>
<name>A0A834AYP6_9CHIR</name>
<keyword evidence="3" id="KW-0963">Cytoplasm</keyword>
<dbReference type="Pfam" id="PF01926">
    <property type="entry name" value="MMR_HSR1"/>
    <property type="match status" value="1"/>
</dbReference>
<dbReference type="Proteomes" id="UP000664940">
    <property type="component" value="Unassembled WGS sequence"/>
</dbReference>
<dbReference type="GO" id="GO:0000054">
    <property type="term" value="P:ribosomal subunit export from nucleus"/>
    <property type="evidence" value="ECO:0007669"/>
    <property type="project" value="TreeGrafter"/>
</dbReference>
<sequence length="668" mass="76030">MGRKKAAGTGSLGRALIRHQTQRSRSHRHTDSWLHTSELNDGYDWGRLNLQSVTEQSSLDDFLATAELAGTEFVAEKLNIKFVLPEAKTGLLSFEESQRIKKLHEENRQFLCIPRRPKWDKNTSPEELKQAEKDNFLEWRRQLVRLEEEQKLILTPFERNLDFWRQLWRVIERSDIVVQIVDARNPLLFRCEDLECYVKEIDSSKENVILINKADLLTSEQRRAWATYFEKENVKVIFWSALAEAIPADSKEQASGEAEEGKGTDSENSSCDEAEIPRGEAQHLLDKDSPSVSEAVPSDKDESEYEDCQEEEEEDWQTCSEEDNNPNEEACGQNWEKSCAVDSEAQGMKPPQERQTHNLSHLVSKQELLDIFKQLHTGKKVKDQHLTVGLVGYPNVGKSSTINTIMGNKKVSVSATPGHTKHFQTLFVEPGLCLCDCPGLVMPSFVSTKAEMICSGILPIDQMRDHIPPISLISFLLCKDPGCYICQNIPRHVLEATYGINIIKPREDEDPHRPPTSEELLTAYGCMRGFMTAHGQPDQPRSARYVLKDYVSGKLLYCHPPPGRDPMTFQYQHQRVRENRWDGGETKTQPGGKKREQIENVVDKSFFHQENVRALTRGVQAVMGYKPGSGLVTAATVSSESSTGKPWKKHGNRNKKEKSRRLYKHLDT</sequence>
<keyword evidence="4" id="KW-0547">Nucleotide-binding</keyword>
<comment type="function">
    <text evidence="9">Functions as a GTPase. May act by mediating the release of NMD3 from the 60S ribosomal subunit after export into the cytoplasm during the 60S ribosomal subunit maturation.</text>
</comment>
<evidence type="ECO:0000256" key="4">
    <source>
        <dbReference type="ARBA" id="ARBA00022741"/>
    </source>
</evidence>
<accession>A0A834AYP6</accession>
<dbReference type="GO" id="GO:0015030">
    <property type="term" value="C:Cajal body"/>
    <property type="evidence" value="ECO:0007669"/>
    <property type="project" value="UniProtKB-SubCell"/>
</dbReference>
<protein>
    <recommendedName>
        <fullName evidence="7">Large subunit GTPase 1 homolog</fullName>
    </recommendedName>
</protein>
<feature type="compositionally biased region" description="Basic residues" evidence="10">
    <location>
        <begin position="646"/>
        <end position="668"/>
    </location>
</feature>
<evidence type="ECO:0000256" key="9">
    <source>
        <dbReference type="ARBA" id="ARBA00093349"/>
    </source>
</evidence>
<feature type="region of interest" description="Disordered" evidence="10">
    <location>
        <begin position="248"/>
        <end position="331"/>
    </location>
</feature>
<dbReference type="GO" id="GO:0005829">
    <property type="term" value="C:cytosol"/>
    <property type="evidence" value="ECO:0007669"/>
    <property type="project" value="TreeGrafter"/>
</dbReference>
<evidence type="ECO:0000256" key="6">
    <source>
        <dbReference type="ARBA" id="ARBA00023134"/>
    </source>
</evidence>
<dbReference type="AlphaFoldDB" id="A0A834AYP6"/>
<feature type="domain" description="CP-type G" evidence="11">
    <location>
        <begin position="164"/>
        <end position="443"/>
    </location>
</feature>
<dbReference type="PANTHER" id="PTHR45709">
    <property type="entry name" value="LARGE SUBUNIT GTPASE 1 HOMOLOG-RELATED"/>
    <property type="match status" value="1"/>
</dbReference>
<evidence type="ECO:0000259" key="11">
    <source>
        <dbReference type="PROSITE" id="PS51721"/>
    </source>
</evidence>
<feature type="compositionally biased region" description="Basic and acidic residues" evidence="10">
    <location>
        <begin position="275"/>
        <end position="289"/>
    </location>
</feature>
<dbReference type="InterPro" id="IPR006073">
    <property type="entry name" value="GTP-bd"/>
</dbReference>
<comment type="caution">
    <text evidence="12">The sequence shown here is derived from an EMBL/GenBank/DDBJ whole genome shotgun (WGS) entry which is preliminary data.</text>
</comment>
<feature type="region of interest" description="Disordered" evidence="10">
    <location>
        <begin position="1"/>
        <end position="31"/>
    </location>
</feature>
<comment type="subcellular location">
    <subcellularLocation>
        <location evidence="2">Cytoplasm</location>
    </subcellularLocation>
    <subcellularLocation>
        <location evidence="1">Nucleus</location>
        <location evidence="1">Cajal body</location>
    </subcellularLocation>
</comment>